<comment type="cofactor">
    <cofactor evidence="1">
        <name>Mn(2+)</name>
        <dbReference type="ChEBI" id="CHEBI:29035"/>
    </cofactor>
</comment>
<evidence type="ECO:0000256" key="4">
    <source>
        <dbReference type="ARBA" id="ARBA00022801"/>
    </source>
</evidence>
<comment type="cofactor">
    <cofactor evidence="2">
        <name>Mg(2+)</name>
        <dbReference type="ChEBI" id="CHEBI:18420"/>
    </cofactor>
</comment>
<dbReference type="OrthoDB" id="206213at2759"/>
<evidence type="ECO:0000256" key="5">
    <source>
        <dbReference type="ARBA" id="ARBA00022842"/>
    </source>
</evidence>
<evidence type="ECO:0000313" key="11">
    <source>
        <dbReference type="Proteomes" id="UP000095085"/>
    </source>
</evidence>
<organism evidence="10 11">
    <name type="scientific">Hyphopichia burtonii NRRL Y-1933</name>
    <dbReference type="NCBI Taxonomy" id="984485"/>
    <lineage>
        <taxon>Eukaryota</taxon>
        <taxon>Fungi</taxon>
        <taxon>Dikarya</taxon>
        <taxon>Ascomycota</taxon>
        <taxon>Saccharomycotina</taxon>
        <taxon>Pichiomycetes</taxon>
        <taxon>Debaryomycetaceae</taxon>
        <taxon>Hyphopichia</taxon>
    </lineage>
</organism>
<dbReference type="AlphaFoldDB" id="A0A1E4RSZ7"/>
<dbReference type="EMBL" id="KV454538">
    <property type="protein sequence ID" value="ODV70358.1"/>
    <property type="molecule type" value="Genomic_DNA"/>
</dbReference>
<evidence type="ECO:0000256" key="6">
    <source>
        <dbReference type="ARBA" id="ARBA00023211"/>
    </source>
</evidence>
<dbReference type="Pfam" id="PF00293">
    <property type="entry name" value="NUDIX"/>
    <property type="match status" value="1"/>
</dbReference>
<feature type="transmembrane region" description="Helical" evidence="8">
    <location>
        <begin position="34"/>
        <end position="52"/>
    </location>
</feature>
<feature type="domain" description="Nudix hydrolase" evidence="9">
    <location>
        <begin position="31"/>
        <end position="191"/>
    </location>
</feature>
<feature type="compositionally biased region" description="Acidic residues" evidence="7">
    <location>
        <begin position="232"/>
        <end position="245"/>
    </location>
</feature>
<dbReference type="PROSITE" id="PS51462">
    <property type="entry name" value="NUDIX"/>
    <property type="match status" value="1"/>
</dbReference>
<keyword evidence="3" id="KW-0479">Metal-binding</keyword>
<dbReference type="RefSeq" id="XP_020079425.1">
    <property type="nucleotide sequence ID" value="XM_020219522.1"/>
</dbReference>
<sequence length="367" mass="41664">MDSKYLDNIKQYKPVNYLNSSLSIWHKLPVARRLSVFILLFFGSLGELRVVLTKRSTKLRNFPGHISLPGGKADNGLESEWQVARREMFEEIGISESNQYLKENYGFVIDHITTLPCYLSRTFSAVKPCIGFMNFDNPEISEVELIHNLKLSVNPGESSSVFSCPLKDFLYPLKEGLEDGVDAAPSALEALLRSSHRVKWGGIPWMLRSYVFLQHNENETGWLKEMASLSTSEEESVDESGDTEDEAAKKRQSPPPPKRQKKDLSNWGRLGSRRLSDTNEKVYDVWGLTANILHDLATIVYSNPDSNKALGEEELIHSIWDKGGQMKEKSRSDLEIALIESNSVKDFGFGDILPRTEFNRLKNLYKI</sequence>
<keyword evidence="5" id="KW-0460">Magnesium</keyword>
<evidence type="ECO:0000259" key="9">
    <source>
        <dbReference type="PROSITE" id="PS51462"/>
    </source>
</evidence>
<reference evidence="11" key="1">
    <citation type="submission" date="2016-05" db="EMBL/GenBank/DDBJ databases">
        <title>Comparative genomics of biotechnologically important yeasts.</title>
        <authorList>
            <consortium name="DOE Joint Genome Institute"/>
            <person name="Riley R."/>
            <person name="Haridas S."/>
            <person name="Wolfe K.H."/>
            <person name="Lopes M.R."/>
            <person name="Hittinger C.T."/>
            <person name="Goker M."/>
            <person name="Salamov A."/>
            <person name="Wisecaver J."/>
            <person name="Long T.M."/>
            <person name="Aerts A.L."/>
            <person name="Barry K."/>
            <person name="Choi C."/>
            <person name="Clum A."/>
            <person name="Coughlan A.Y."/>
            <person name="Deshpande S."/>
            <person name="Douglass A.P."/>
            <person name="Hanson S.J."/>
            <person name="Klenk H.-P."/>
            <person name="Labutti K."/>
            <person name="Lapidus A."/>
            <person name="Lindquist E."/>
            <person name="Lipzen A."/>
            <person name="Meier-Kolthoff J.P."/>
            <person name="Ohm R.A."/>
            <person name="Otillar R.P."/>
            <person name="Pangilinan J."/>
            <person name="Peng Y."/>
            <person name="Rokas A."/>
            <person name="Rosa C.A."/>
            <person name="Scheuner C."/>
            <person name="Sibirny A.A."/>
            <person name="Slot J.C."/>
            <person name="Stielow J.B."/>
            <person name="Sun H."/>
            <person name="Kurtzman C.P."/>
            <person name="Blackwell M."/>
            <person name="Grigoriev I.V."/>
            <person name="Jeffries T.W."/>
        </authorList>
    </citation>
    <scope>NUCLEOTIDE SEQUENCE [LARGE SCALE GENOMIC DNA]</scope>
    <source>
        <strain evidence="11">NRRL Y-1933</strain>
    </source>
</reference>
<dbReference type="Proteomes" id="UP000095085">
    <property type="component" value="Unassembled WGS sequence"/>
</dbReference>
<evidence type="ECO:0000256" key="1">
    <source>
        <dbReference type="ARBA" id="ARBA00001936"/>
    </source>
</evidence>
<keyword evidence="8" id="KW-0812">Transmembrane</keyword>
<dbReference type="GO" id="GO:0006281">
    <property type="term" value="P:DNA repair"/>
    <property type="evidence" value="ECO:0007669"/>
    <property type="project" value="EnsemblFungi"/>
</dbReference>
<dbReference type="InterPro" id="IPR000086">
    <property type="entry name" value="NUDIX_hydrolase_dom"/>
</dbReference>
<dbReference type="GO" id="GO:0005777">
    <property type="term" value="C:peroxisome"/>
    <property type="evidence" value="ECO:0007669"/>
    <property type="project" value="EnsemblFungi"/>
</dbReference>
<dbReference type="InterPro" id="IPR045121">
    <property type="entry name" value="CoAse"/>
</dbReference>
<dbReference type="SUPFAM" id="SSF55811">
    <property type="entry name" value="Nudix"/>
    <property type="match status" value="1"/>
</dbReference>
<evidence type="ECO:0000256" key="8">
    <source>
        <dbReference type="SAM" id="Phobius"/>
    </source>
</evidence>
<keyword evidence="11" id="KW-1185">Reference proteome</keyword>
<feature type="region of interest" description="Disordered" evidence="7">
    <location>
        <begin position="227"/>
        <end position="271"/>
    </location>
</feature>
<keyword evidence="8" id="KW-0472">Membrane</keyword>
<evidence type="ECO:0000256" key="3">
    <source>
        <dbReference type="ARBA" id="ARBA00022723"/>
    </source>
</evidence>
<dbReference type="InterPro" id="IPR015797">
    <property type="entry name" value="NUDIX_hydrolase-like_dom_sf"/>
</dbReference>
<accession>A0A1E4RSZ7</accession>
<dbReference type="GO" id="GO:0008413">
    <property type="term" value="F:8-oxo-7,8-dihydroguanosine triphosphate pyrophosphatase activity"/>
    <property type="evidence" value="ECO:0007669"/>
    <property type="project" value="EnsemblFungi"/>
</dbReference>
<keyword evidence="4" id="KW-0378">Hydrolase</keyword>
<keyword evidence="8" id="KW-1133">Transmembrane helix</keyword>
<dbReference type="STRING" id="984485.A0A1E4RSZ7"/>
<dbReference type="GO" id="GO:0015938">
    <property type="term" value="P:coenzyme A catabolic process"/>
    <property type="evidence" value="ECO:0007669"/>
    <property type="project" value="TreeGrafter"/>
</dbReference>
<dbReference type="GO" id="GO:0046872">
    <property type="term" value="F:metal ion binding"/>
    <property type="evidence" value="ECO:0007669"/>
    <property type="project" value="UniProtKB-KW"/>
</dbReference>
<protein>
    <recommendedName>
        <fullName evidence="9">Nudix hydrolase domain-containing protein</fullName>
    </recommendedName>
</protein>
<dbReference type="GeneID" id="30994072"/>
<gene>
    <name evidence="10" type="ORF">HYPBUDRAFT_133650</name>
</gene>
<dbReference type="GO" id="GO:0010945">
    <property type="term" value="F:coenzyme A diphosphatase activity"/>
    <property type="evidence" value="ECO:0007669"/>
    <property type="project" value="EnsemblFungi"/>
</dbReference>
<name>A0A1E4RSZ7_9ASCO</name>
<dbReference type="Gene3D" id="3.90.79.10">
    <property type="entry name" value="Nucleoside Triphosphate Pyrophosphohydrolase"/>
    <property type="match status" value="1"/>
</dbReference>
<evidence type="ECO:0000256" key="2">
    <source>
        <dbReference type="ARBA" id="ARBA00001946"/>
    </source>
</evidence>
<dbReference type="PANTHER" id="PTHR12992:SF24">
    <property type="entry name" value="PEROXISOMAL COENZYME A DIPHOSPHATASE NUDT7"/>
    <property type="match status" value="1"/>
</dbReference>
<evidence type="ECO:0000313" key="10">
    <source>
        <dbReference type="EMBL" id="ODV70358.1"/>
    </source>
</evidence>
<keyword evidence="6" id="KW-0464">Manganese</keyword>
<evidence type="ECO:0000256" key="7">
    <source>
        <dbReference type="SAM" id="MobiDB-lite"/>
    </source>
</evidence>
<dbReference type="CDD" id="cd03426">
    <property type="entry name" value="NUDIX_CoAse_Nudt7"/>
    <property type="match status" value="1"/>
</dbReference>
<proteinExistence type="predicted"/>
<dbReference type="PANTHER" id="PTHR12992">
    <property type="entry name" value="NUDIX HYDROLASE"/>
    <property type="match status" value="1"/>
</dbReference>